<feature type="non-terminal residue" evidence="5">
    <location>
        <position position="1"/>
    </location>
</feature>
<dbReference type="GO" id="GO:0043657">
    <property type="term" value="C:host cell"/>
    <property type="evidence" value="ECO:0007669"/>
    <property type="project" value="UniProtKB-SubCell"/>
</dbReference>
<feature type="domain" description="Crinkler effector protein N-terminal" evidence="4">
    <location>
        <begin position="1"/>
        <end position="56"/>
    </location>
</feature>
<dbReference type="InterPro" id="IPR045379">
    <property type="entry name" value="Crinkler_N"/>
</dbReference>
<dbReference type="HOGENOM" id="CLU_2661104_0_0_1"/>
<dbReference type="OrthoDB" id="3017146at2759"/>
<comment type="subcellular location">
    <subcellularLocation>
        <location evidence="1">Host cell</location>
    </subcellularLocation>
    <subcellularLocation>
        <location evidence="2">Secreted</location>
    </subcellularLocation>
</comment>
<evidence type="ECO:0000256" key="3">
    <source>
        <dbReference type="ARBA" id="ARBA00022525"/>
    </source>
</evidence>
<dbReference type="EMBL" id="KN818370">
    <property type="protein sequence ID" value="KIL57441.1"/>
    <property type="molecule type" value="Genomic_DNA"/>
</dbReference>
<feature type="non-terminal residue" evidence="5">
    <location>
        <position position="76"/>
    </location>
</feature>
<reference evidence="5 6" key="1">
    <citation type="submission" date="2014-04" db="EMBL/GenBank/DDBJ databases">
        <title>Evolutionary Origins and Diversification of the Mycorrhizal Mutualists.</title>
        <authorList>
            <consortium name="DOE Joint Genome Institute"/>
            <consortium name="Mycorrhizal Genomics Consortium"/>
            <person name="Kohler A."/>
            <person name="Kuo A."/>
            <person name="Nagy L.G."/>
            <person name="Floudas D."/>
            <person name="Copeland A."/>
            <person name="Barry K.W."/>
            <person name="Cichocki N."/>
            <person name="Veneault-Fourrey C."/>
            <person name="LaButti K."/>
            <person name="Lindquist E.A."/>
            <person name="Lipzen A."/>
            <person name="Lundell T."/>
            <person name="Morin E."/>
            <person name="Murat C."/>
            <person name="Riley R."/>
            <person name="Ohm R."/>
            <person name="Sun H."/>
            <person name="Tunlid A."/>
            <person name="Henrissat B."/>
            <person name="Grigoriev I.V."/>
            <person name="Hibbett D.S."/>
            <person name="Martin F."/>
        </authorList>
    </citation>
    <scope>NUCLEOTIDE SEQUENCE [LARGE SCALE GENOMIC DNA]</scope>
    <source>
        <strain evidence="5 6">Koide BX008</strain>
    </source>
</reference>
<evidence type="ECO:0000259" key="4">
    <source>
        <dbReference type="Pfam" id="PF20147"/>
    </source>
</evidence>
<dbReference type="InParanoid" id="A0A0C2WL79"/>
<dbReference type="AlphaFoldDB" id="A0A0C2WL79"/>
<keyword evidence="3" id="KW-0964">Secreted</keyword>
<evidence type="ECO:0000256" key="1">
    <source>
        <dbReference type="ARBA" id="ARBA00004340"/>
    </source>
</evidence>
<dbReference type="GO" id="GO:0005576">
    <property type="term" value="C:extracellular region"/>
    <property type="evidence" value="ECO:0007669"/>
    <property type="project" value="UniProtKB-SubCell"/>
</dbReference>
<organism evidence="5 6">
    <name type="scientific">Amanita muscaria (strain Koide BX008)</name>
    <dbReference type="NCBI Taxonomy" id="946122"/>
    <lineage>
        <taxon>Eukaryota</taxon>
        <taxon>Fungi</taxon>
        <taxon>Dikarya</taxon>
        <taxon>Basidiomycota</taxon>
        <taxon>Agaricomycotina</taxon>
        <taxon>Agaricomycetes</taxon>
        <taxon>Agaricomycetidae</taxon>
        <taxon>Agaricales</taxon>
        <taxon>Pluteineae</taxon>
        <taxon>Amanitaceae</taxon>
        <taxon>Amanita</taxon>
    </lineage>
</organism>
<keyword evidence="6" id="KW-1185">Reference proteome</keyword>
<evidence type="ECO:0000313" key="6">
    <source>
        <dbReference type="Proteomes" id="UP000054549"/>
    </source>
</evidence>
<proteinExistence type="predicted"/>
<accession>A0A0C2WL79</accession>
<evidence type="ECO:0000313" key="5">
    <source>
        <dbReference type="EMBL" id="KIL57441.1"/>
    </source>
</evidence>
<protein>
    <recommendedName>
        <fullName evidence="4">Crinkler effector protein N-terminal domain-containing protein</fullName>
    </recommendedName>
</protein>
<name>A0A0C2WL79_AMAMK</name>
<dbReference type="Proteomes" id="UP000054549">
    <property type="component" value="Unassembled WGS sequence"/>
</dbReference>
<dbReference type="Pfam" id="PF20147">
    <property type="entry name" value="Crinkler"/>
    <property type="match status" value="1"/>
</dbReference>
<evidence type="ECO:0000256" key="2">
    <source>
        <dbReference type="ARBA" id="ARBA00004613"/>
    </source>
</evidence>
<sequence length="76" mass="8629">LRLKCLIEGEDIVFPVTAGCNDEVSDLKKLIRSERALGSLKDIDPHTLELWKVSTIDEPLCEMTPLFSAQELQPYR</sequence>
<gene>
    <name evidence="5" type="ORF">M378DRAFT_171770</name>
</gene>